<gene>
    <name evidence="2" type="ORF">OIH86_11140</name>
</gene>
<protein>
    <submittedName>
        <fullName evidence="2">DUF2085 domain-containing protein</fullName>
    </submittedName>
</protein>
<keyword evidence="1" id="KW-0812">Transmembrane</keyword>
<proteinExistence type="predicted"/>
<keyword evidence="1" id="KW-1133">Transmembrane helix</keyword>
<comment type="caution">
    <text evidence="2">The sequence shown here is derived from an EMBL/GenBank/DDBJ whole genome shotgun (WGS) entry which is preliminary data.</text>
</comment>
<organism evidence="2 3">
    <name type="scientific">Metabacillus halosaccharovorans</name>
    <dbReference type="NCBI Taxonomy" id="930124"/>
    <lineage>
        <taxon>Bacteria</taxon>
        <taxon>Bacillati</taxon>
        <taxon>Bacillota</taxon>
        <taxon>Bacilli</taxon>
        <taxon>Bacillales</taxon>
        <taxon>Bacillaceae</taxon>
        <taxon>Metabacillus</taxon>
    </lineage>
</organism>
<keyword evidence="1" id="KW-0472">Membrane</keyword>
<dbReference type="Proteomes" id="UP001526147">
    <property type="component" value="Unassembled WGS sequence"/>
</dbReference>
<accession>A0ABT3DGN2</accession>
<dbReference type="Pfam" id="PF09858">
    <property type="entry name" value="DUF2085"/>
    <property type="match status" value="1"/>
</dbReference>
<evidence type="ECO:0000313" key="3">
    <source>
        <dbReference type="Proteomes" id="UP001526147"/>
    </source>
</evidence>
<feature type="transmembrane region" description="Helical" evidence="1">
    <location>
        <begin position="53"/>
        <end position="69"/>
    </location>
</feature>
<name>A0ABT3DGN2_9BACI</name>
<reference evidence="2 3" key="1">
    <citation type="submission" date="2022-10" db="EMBL/GenBank/DDBJ databases">
        <title>Draft genome assembly of moderately radiation resistant bacterium Metabacillus halosaccharovorans.</title>
        <authorList>
            <person name="Pal S."/>
            <person name="Gopinathan A."/>
        </authorList>
    </citation>
    <scope>NUCLEOTIDE SEQUENCE [LARGE SCALE GENOMIC DNA]</scope>
    <source>
        <strain evidence="2 3">VITHBRA001</strain>
    </source>
</reference>
<dbReference type="EMBL" id="JAOYEY010000036">
    <property type="protein sequence ID" value="MCV9886214.1"/>
    <property type="molecule type" value="Genomic_DNA"/>
</dbReference>
<feature type="transmembrane region" description="Helical" evidence="1">
    <location>
        <begin position="81"/>
        <end position="105"/>
    </location>
</feature>
<sequence>MNEILYIIPCHRMPERCFHFKGKPMNLCARCFAMLLGYMCTPVAVAIHLVLPFWVPIIMAIPLLIDGFTQRWGWRQSSNSIRFITGILFGIGQSILVSTIVWTIVQYVN</sequence>
<evidence type="ECO:0000313" key="2">
    <source>
        <dbReference type="EMBL" id="MCV9886214.1"/>
    </source>
</evidence>
<dbReference type="RefSeq" id="WP_264142847.1">
    <property type="nucleotide sequence ID" value="NZ_JAOYEY010000036.1"/>
</dbReference>
<dbReference type="InterPro" id="IPR019206">
    <property type="entry name" value="DUF2085_TM"/>
</dbReference>
<keyword evidence="3" id="KW-1185">Reference proteome</keyword>
<evidence type="ECO:0000256" key="1">
    <source>
        <dbReference type="SAM" id="Phobius"/>
    </source>
</evidence>